<dbReference type="AlphaFoldDB" id="A0AAV9J6J5"/>
<gene>
    <name evidence="1" type="ORF">LTR36_009000</name>
</gene>
<proteinExistence type="predicted"/>
<accession>A0AAV9J6J5</accession>
<evidence type="ECO:0000313" key="2">
    <source>
        <dbReference type="Proteomes" id="UP001324427"/>
    </source>
</evidence>
<keyword evidence="2" id="KW-1185">Reference proteome</keyword>
<name>A0AAV9J6J5_9PEZI</name>
<evidence type="ECO:0000313" key="1">
    <source>
        <dbReference type="EMBL" id="KAK4540669.1"/>
    </source>
</evidence>
<sequence length="135" mass="15041">MAQQSTYNESEIVHLVSDIYTTLTRLGHFEDNEIIWAPPEGHALDFPQTGSSLQAFGNAHAISQLPRPIDLATSWDIDKLAYYRPPGESRLDMANALPTELLLLQGEQSDDPCLVLDIEDNTIRLFDQSHAYTAG</sequence>
<protein>
    <submittedName>
        <fullName evidence="1">Uncharacterized protein</fullName>
    </submittedName>
</protein>
<dbReference type="EMBL" id="JAVFHQ010000063">
    <property type="protein sequence ID" value="KAK4540669.1"/>
    <property type="molecule type" value="Genomic_DNA"/>
</dbReference>
<organism evidence="1 2">
    <name type="scientific">Oleoguttula mirabilis</name>
    <dbReference type="NCBI Taxonomy" id="1507867"/>
    <lineage>
        <taxon>Eukaryota</taxon>
        <taxon>Fungi</taxon>
        <taxon>Dikarya</taxon>
        <taxon>Ascomycota</taxon>
        <taxon>Pezizomycotina</taxon>
        <taxon>Dothideomycetes</taxon>
        <taxon>Dothideomycetidae</taxon>
        <taxon>Mycosphaerellales</taxon>
        <taxon>Teratosphaeriaceae</taxon>
        <taxon>Oleoguttula</taxon>
    </lineage>
</organism>
<comment type="caution">
    <text evidence="1">The sequence shown here is derived from an EMBL/GenBank/DDBJ whole genome shotgun (WGS) entry which is preliminary data.</text>
</comment>
<reference evidence="1 2" key="1">
    <citation type="submission" date="2021-11" db="EMBL/GenBank/DDBJ databases">
        <title>Black yeast isolated from Biological Soil Crust.</title>
        <authorList>
            <person name="Kurbessoian T."/>
        </authorList>
    </citation>
    <scope>NUCLEOTIDE SEQUENCE [LARGE SCALE GENOMIC DNA]</scope>
    <source>
        <strain evidence="1 2">CCFEE 5522</strain>
    </source>
</reference>
<dbReference type="Proteomes" id="UP001324427">
    <property type="component" value="Unassembled WGS sequence"/>
</dbReference>